<proteinExistence type="predicted"/>
<keyword evidence="4" id="KW-1185">Reference proteome</keyword>
<evidence type="ECO:0000256" key="1">
    <source>
        <dbReference type="SAM" id="MobiDB-lite"/>
    </source>
</evidence>
<evidence type="ECO:0000313" key="4">
    <source>
        <dbReference type="Proteomes" id="UP001378188"/>
    </source>
</evidence>
<dbReference type="Proteomes" id="UP001378188">
    <property type="component" value="Unassembled WGS sequence"/>
</dbReference>
<evidence type="ECO:0000313" key="3">
    <source>
        <dbReference type="EMBL" id="MEJ8572094.1"/>
    </source>
</evidence>
<feature type="signal peptide" evidence="2">
    <location>
        <begin position="1"/>
        <end position="21"/>
    </location>
</feature>
<name>A0AAW9RRQ5_9HYPH</name>
<accession>A0AAW9RRQ5</accession>
<dbReference type="AlphaFoldDB" id="A0AAW9RRQ5"/>
<sequence>MKTTWARKLSLAVAAAAFAYALSPGTAPDAFAKTGAGESGEQTSRSDAGKKKKKKVADEIPSMTITIRNNDPDNNIYPVLSTGTAITDLWLRAWFGIKNKDSDQAIKDKKPYFPRPNNFRIYINPKGKGIAPGKSVTLQLPLLTQLVQGEPTQKAPDEFIDWWAGGHIAIFSSPKEKGPPPELSAEYKNTEGQTKIEVKGYLKKRTWPTCDGCQPLEFYKTAGEFKNNVPFQLTEYTLGAVNPKVTQPNAAPSFGSFYGAVDIDVSYVDTAFLPAVMAPLNSKDPAINQVGYVGTPVTIKSFRKSLTSFLDDYKGWPQFQTDSEPKKLVPKIASLLHALATDTTLTPPPWKPVKPLVDNWNACNNEGSDTYKSPFCNAVRDVRALFIANWQNYVKIYPTLPDDCDQTKKPSGDSPPQDLLISHVYGFSPFVEGCNNFSDKNNLEDTPGYADTKDRNNNVIPGKFRAVKQTFDDLNYGKFGVFNPYVNFIHGEKYLNAKNAYAYSVDDAVGNLQADGTGFILAVGGTDGLPNPNPASPPVHVNFGAASDFGQWTHFGVCTTDEKKIMERPVNQDFRSLSIYVQEDKLDQCPISLLAERTKKNGNVIDHKVYSFGLKTLEFTDDLPLPPKSPINQKTHAPINCEIADDPTVKRLCCDIFAYTIKSITREPPARNVQVPGLYSIDDKVCPDIPPAK</sequence>
<reference evidence="3 4" key="1">
    <citation type="submission" date="2024-02" db="EMBL/GenBank/DDBJ databases">
        <title>Genome analysis and characterization of Microbaculum marinisediminis sp. nov., isolated from marine sediment.</title>
        <authorList>
            <person name="Du Z.-J."/>
            <person name="Ye Y.-Q."/>
            <person name="Zhang Z.-R."/>
            <person name="Yuan S.-M."/>
            <person name="Zhang X.-Y."/>
        </authorList>
    </citation>
    <scope>NUCLEOTIDE SEQUENCE [LARGE SCALE GENOMIC DNA]</scope>
    <source>
        <strain evidence="3 4">SDUM1044001</strain>
    </source>
</reference>
<gene>
    <name evidence="3" type="ORF">V3328_11455</name>
</gene>
<comment type="caution">
    <text evidence="3">The sequence shown here is derived from an EMBL/GenBank/DDBJ whole genome shotgun (WGS) entry which is preliminary data.</text>
</comment>
<dbReference type="EMBL" id="JAZHOF010000004">
    <property type="protein sequence ID" value="MEJ8572094.1"/>
    <property type="molecule type" value="Genomic_DNA"/>
</dbReference>
<feature type="chain" id="PRO_5043510969" evidence="2">
    <location>
        <begin position="22"/>
        <end position="693"/>
    </location>
</feature>
<evidence type="ECO:0000256" key="2">
    <source>
        <dbReference type="SAM" id="SignalP"/>
    </source>
</evidence>
<organism evidence="3 4">
    <name type="scientific">Microbaculum marinum</name>
    <dbReference type="NCBI Taxonomy" id="1764581"/>
    <lineage>
        <taxon>Bacteria</taxon>
        <taxon>Pseudomonadati</taxon>
        <taxon>Pseudomonadota</taxon>
        <taxon>Alphaproteobacteria</taxon>
        <taxon>Hyphomicrobiales</taxon>
        <taxon>Tepidamorphaceae</taxon>
        <taxon>Microbaculum</taxon>
    </lineage>
</organism>
<dbReference type="RefSeq" id="WP_340329792.1">
    <property type="nucleotide sequence ID" value="NZ_JAZHOF010000004.1"/>
</dbReference>
<keyword evidence="2" id="KW-0732">Signal</keyword>
<protein>
    <submittedName>
        <fullName evidence="3">Uncharacterized protein</fullName>
    </submittedName>
</protein>
<feature type="region of interest" description="Disordered" evidence="1">
    <location>
        <begin position="32"/>
        <end position="55"/>
    </location>
</feature>